<dbReference type="Proteomes" id="UP001165663">
    <property type="component" value="Unassembled WGS sequence"/>
</dbReference>
<reference evidence="2" key="1">
    <citation type="submission" date="2022-08" db="EMBL/GenBank/DDBJ databases">
        <title>Mycobacterium kiyosense sp. nov., scotochromogenic slow-glowing species isolated from respiratory specimens.</title>
        <authorList>
            <person name="Fukano H."/>
            <person name="Kazumi Y."/>
            <person name="Sakagami N."/>
            <person name="Ato M."/>
            <person name="Mitarai S."/>
            <person name="Hoshino Y."/>
        </authorList>
    </citation>
    <scope>NUCLEOTIDE SEQUENCE</scope>
    <source>
        <strain evidence="2">1413</strain>
        <strain evidence="1">SRL2020-028</strain>
    </source>
</reference>
<dbReference type="Proteomes" id="UP001064782">
    <property type="component" value="Unassembled WGS sequence"/>
</dbReference>
<evidence type="ECO:0000313" key="3">
    <source>
        <dbReference type="Proteomes" id="UP001064782"/>
    </source>
</evidence>
<accession>A0A9P3Q945</accession>
<proteinExistence type="predicted"/>
<dbReference type="EMBL" id="BRXE01000114">
    <property type="protein sequence ID" value="GLB86069.1"/>
    <property type="molecule type" value="Genomic_DNA"/>
</dbReference>
<protein>
    <recommendedName>
        <fullName evidence="4">His-Xaa-Ser system radical SAM maturase HxsC</fullName>
    </recommendedName>
</protein>
<evidence type="ECO:0000313" key="2">
    <source>
        <dbReference type="EMBL" id="GLD31902.1"/>
    </source>
</evidence>
<sequence>MKPLVLSARTPTADIIGLGAQRRSWRLRPPSTVPTDARDAALITHHGEWTLAQAHGYHVAIGRRARPDDVMLNYVRLPAAFAELGDGDVLSIHPPSGRVRVLYRRSSRHNYFLVTERCNNYCLMCSQPPKKSRRRLADRRDRRHSAAR</sequence>
<gene>
    <name evidence="2" type="ORF">Mkiyose1413_37850</name>
    <name evidence="1" type="ORF">SRL2020028_53250</name>
</gene>
<keyword evidence="3" id="KW-1185">Reference proteome</keyword>
<name>A0A9P3Q945_9MYCO</name>
<dbReference type="RefSeq" id="WP_236977814.1">
    <property type="nucleotide sequence ID" value="NZ_BRXE01000114.1"/>
</dbReference>
<dbReference type="GeneID" id="83627918"/>
<comment type="caution">
    <text evidence="2">The sequence shown here is derived from an EMBL/GenBank/DDBJ whole genome shotgun (WGS) entry which is preliminary data.</text>
</comment>
<dbReference type="AlphaFoldDB" id="A0A9P3Q945"/>
<organism evidence="2 3">
    <name type="scientific">Mycobacterium kiyosense</name>
    <dbReference type="NCBI Taxonomy" id="2871094"/>
    <lineage>
        <taxon>Bacteria</taxon>
        <taxon>Bacillati</taxon>
        <taxon>Actinomycetota</taxon>
        <taxon>Actinomycetes</taxon>
        <taxon>Mycobacteriales</taxon>
        <taxon>Mycobacteriaceae</taxon>
        <taxon>Mycobacterium</taxon>
    </lineage>
</organism>
<evidence type="ECO:0008006" key="4">
    <source>
        <dbReference type="Google" id="ProtNLM"/>
    </source>
</evidence>
<evidence type="ECO:0000313" key="1">
    <source>
        <dbReference type="EMBL" id="GLB86069.1"/>
    </source>
</evidence>
<dbReference type="EMBL" id="BRZI01000032">
    <property type="protein sequence ID" value="GLD31902.1"/>
    <property type="molecule type" value="Genomic_DNA"/>
</dbReference>